<dbReference type="PANTHER" id="PTHR42913">
    <property type="entry name" value="APOPTOSIS-INDUCING FACTOR 1"/>
    <property type="match status" value="1"/>
</dbReference>
<dbReference type="AlphaFoldDB" id="A0A1C0YEN8"/>
<comment type="cofactor">
    <cofactor evidence="1">
        <name>FAD</name>
        <dbReference type="ChEBI" id="CHEBI:57692"/>
    </cofactor>
</comment>
<evidence type="ECO:0000313" key="7">
    <source>
        <dbReference type="EMBL" id="OCS85583.1"/>
    </source>
</evidence>
<evidence type="ECO:0000256" key="1">
    <source>
        <dbReference type="ARBA" id="ARBA00001974"/>
    </source>
</evidence>
<dbReference type="InterPro" id="IPR023753">
    <property type="entry name" value="FAD/NAD-binding_dom"/>
</dbReference>
<gene>
    <name evidence="7" type="ORF">A6M13_02685</name>
</gene>
<keyword evidence="8" id="KW-1185">Reference proteome</keyword>
<keyword evidence="4" id="KW-0274">FAD</keyword>
<protein>
    <submittedName>
        <fullName evidence="7">NADH dehydrogenase</fullName>
    </submittedName>
</protein>
<comment type="similarity">
    <text evidence="2">Belongs to the NADH dehydrogenase family.</text>
</comment>
<dbReference type="GO" id="GO:0003955">
    <property type="term" value="F:NAD(P)H dehydrogenase (quinone) activity"/>
    <property type="evidence" value="ECO:0007669"/>
    <property type="project" value="TreeGrafter"/>
</dbReference>
<dbReference type="SUPFAM" id="SSF51905">
    <property type="entry name" value="FAD/NAD(P)-binding domain"/>
    <property type="match status" value="2"/>
</dbReference>
<reference evidence="7 8" key="1">
    <citation type="submission" date="2016-07" db="EMBL/GenBank/DDBJ databases">
        <title>Caryophanon tenue genome sequencing.</title>
        <authorList>
            <person name="Verma A."/>
            <person name="Pal Y."/>
            <person name="Krishnamurthi S."/>
        </authorList>
    </citation>
    <scope>NUCLEOTIDE SEQUENCE [LARGE SCALE GENOMIC DNA]</scope>
    <source>
        <strain evidence="7 8">DSM 14152</strain>
    </source>
</reference>
<sequence length="403" mass="43341">MKKPKIVILGAGYGGLTTAVNVKKIVGTQHADIILVNKNEYHYETTWLHEVAAGTISPERASYSVTDIVGGGVQFLKATVTNVDVANKAIATTEGELTYDYLVIGLGFEGETFGIKGLKEHALALADLNTARNVREHIEYQFASWAKDEEKDDTKLTIVVGGAGFTGIELLGELANRVPELCEEFHIPHDKVRIICVEAAPTVLPGFDEQLVAYAKDYLTSKGIEFSIGTPVVEATAEGVKIKTGEDAFDFIEAGTVIWAAGVRGNSLIESSGIENNRARIMVREDLRAPGYDDVFIVGDCAVILNPETERPYPPTAQIAMQQAVTIAKNIRHLMHGEALEHFVYSDKGAVCSLGHSSAIGAPFGQKLVGKPAAALKKVVDNRALLLIGGPALVAKKGKFKPF</sequence>
<dbReference type="InterPro" id="IPR036188">
    <property type="entry name" value="FAD/NAD-bd_sf"/>
</dbReference>
<dbReference type="EMBL" id="MASJ01000012">
    <property type="protein sequence ID" value="OCS85583.1"/>
    <property type="molecule type" value="Genomic_DNA"/>
</dbReference>
<dbReference type="Proteomes" id="UP000093199">
    <property type="component" value="Unassembled WGS sequence"/>
</dbReference>
<dbReference type="RefSeq" id="WP_066544722.1">
    <property type="nucleotide sequence ID" value="NZ_MASJ01000012.1"/>
</dbReference>
<dbReference type="STRING" id="33978.A6M13_02685"/>
<evidence type="ECO:0000256" key="4">
    <source>
        <dbReference type="ARBA" id="ARBA00022827"/>
    </source>
</evidence>
<evidence type="ECO:0000256" key="3">
    <source>
        <dbReference type="ARBA" id="ARBA00022630"/>
    </source>
</evidence>
<dbReference type="Pfam" id="PF07992">
    <property type="entry name" value="Pyr_redox_2"/>
    <property type="match status" value="1"/>
</dbReference>
<evidence type="ECO:0000259" key="6">
    <source>
        <dbReference type="Pfam" id="PF07992"/>
    </source>
</evidence>
<dbReference type="PRINTS" id="PR00411">
    <property type="entry name" value="PNDRDTASEI"/>
</dbReference>
<feature type="domain" description="FAD/NAD(P)-binding" evidence="6">
    <location>
        <begin position="5"/>
        <end position="324"/>
    </location>
</feature>
<name>A0A1C0YEN8_9BACL</name>
<dbReference type="GO" id="GO:0019646">
    <property type="term" value="P:aerobic electron transport chain"/>
    <property type="evidence" value="ECO:0007669"/>
    <property type="project" value="TreeGrafter"/>
</dbReference>
<dbReference type="OrthoDB" id="9781621at2"/>
<keyword evidence="3" id="KW-0285">Flavoprotein</keyword>
<dbReference type="Gene3D" id="3.50.50.100">
    <property type="match status" value="1"/>
</dbReference>
<comment type="caution">
    <text evidence="7">The sequence shown here is derived from an EMBL/GenBank/DDBJ whole genome shotgun (WGS) entry which is preliminary data.</text>
</comment>
<dbReference type="InterPro" id="IPR051169">
    <property type="entry name" value="NADH-Q_oxidoreductase"/>
</dbReference>
<proteinExistence type="inferred from homology"/>
<keyword evidence="5" id="KW-0560">Oxidoreductase</keyword>
<accession>A0A1C0YEN8</accession>
<evidence type="ECO:0000256" key="2">
    <source>
        <dbReference type="ARBA" id="ARBA00005272"/>
    </source>
</evidence>
<organism evidence="7 8">
    <name type="scientific">Caryophanon tenue</name>
    <dbReference type="NCBI Taxonomy" id="33978"/>
    <lineage>
        <taxon>Bacteria</taxon>
        <taxon>Bacillati</taxon>
        <taxon>Bacillota</taxon>
        <taxon>Bacilli</taxon>
        <taxon>Bacillales</taxon>
        <taxon>Caryophanaceae</taxon>
        <taxon>Caryophanon</taxon>
    </lineage>
</organism>
<dbReference type="PRINTS" id="PR00368">
    <property type="entry name" value="FADPNR"/>
</dbReference>
<dbReference type="PANTHER" id="PTHR42913:SF3">
    <property type="entry name" value="64 KDA MITOCHONDRIAL NADH DEHYDROGENASE (EUROFUNG)"/>
    <property type="match status" value="1"/>
</dbReference>
<evidence type="ECO:0000256" key="5">
    <source>
        <dbReference type="ARBA" id="ARBA00023002"/>
    </source>
</evidence>
<evidence type="ECO:0000313" key="8">
    <source>
        <dbReference type="Proteomes" id="UP000093199"/>
    </source>
</evidence>